<name>A0A846M6S8_9SPHN</name>
<evidence type="ECO:0000313" key="2">
    <source>
        <dbReference type="Proteomes" id="UP000576821"/>
    </source>
</evidence>
<organism evidence="1 2">
    <name type="scientific">Sphingobium vermicomposti</name>
    <dbReference type="NCBI Taxonomy" id="529005"/>
    <lineage>
        <taxon>Bacteria</taxon>
        <taxon>Pseudomonadati</taxon>
        <taxon>Pseudomonadota</taxon>
        <taxon>Alphaproteobacteria</taxon>
        <taxon>Sphingomonadales</taxon>
        <taxon>Sphingomonadaceae</taxon>
        <taxon>Sphingobium</taxon>
    </lineage>
</organism>
<accession>A0A846M6S8</accession>
<sequence>MTMVRVLSSMKRVGPQSVAMNFRMPIARAAQNAVDEEIERVLTCVVPIVGADARGKAYVMGSAVANV</sequence>
<reference evidence="1 2" key="1">
    <citation type="submission" date="2020-03" db="EMBL/GenBank/DDBJ databases">
        <title>Genomic Encyclopedia of Type Strains, Phase IV (KMG-IV): sequencing the most valuable type-strain genomes for metagenomic binning, comparative biology and taxonomic classification.</title>
        <authorList>
            <person name="Goeker M."/>
        </authorList>
    </citation>
    <scope>NUCLEOTIDE SEQUENCE [LARGE SCALE GENOMIC DNA]</scope>
    <source>
        <strain evidence="1 2">DSM 21299</strain>
    </source>
</reference>
<keyword evidence="2" id="KW-1185">Reference proteome</keyword>
<proteinExistence type="predicted"/>
<dbReference type="AlphaFoldDB" id="A0A846M6S8"/>
<comment type="caution">
    <text evidence="1">The sequence shown here is derived from an EMBL/GenBank/DDBJ whole genome shotgun (WGS) entry which is preliminary data.</text>
</comment>
<gene>
    <name evidence="1" type="ORF">FHS54_001317</name>
</gene>
<dbReference type="EMBL" id="JAASQR010000002">
    <property type="protein sequence ID" value="NIJ16351.1"/>
    <property type="molecule type" value="Genomic_DNA"/>
</dbReference>
<dbReference type="Proteomes" id="UP000576821">
    <property type="component" value="Unassembled WGS sequence"/>
</dbReference>
<protein>
    <submittedName>
        <fullName evidence="1">Uncharacterized protein</fullName>
    </submittedName>
</protein>
<evidence type="ECO:0000313" key="1">
    <source>
        <dbReference type="EMBL" id="NIJ16351.1"/>
    </source>
</evidence>